<dbReference type="InterPro" id="IPR000792">
    <property type="entry name" value="Tscrpt_reg_LuxR_C"/>
</dbReference>
<dbReference type="SUPFAM" id="SSF46894">
    <property type="entry name" value="C-terminal effector domain of the bipartite response regulators"/>
    <property type="match status" value="1"/>
</dbReference>
<organism evidence="5 6">
    <name type="scientific">Acidisoma silvae</name>
    <dbReference type="NCBI Taxonomy" id="2802396"/>
    <lineage>
        <taxon>Bacteria</taxon>
        <taxon>Pseudomonadati</taxon>
        <taxon>Pseudomonadota</taxon>
        <taxon>Alphaproteobacteria</taxon>
        <taxon>Acetobacterales</taxon>
        <taxon>Acidocellaceae</taxon>
        <taxon>Acidisoma</taxon>
    </lineage>
</organism>
<accession>A0A964DYT4</accession>
<evidence type="ECO:0000256" key="1">
    <source>
        <dbReference type="ARBA" id="ARBA00023015"/>
    </source>
</evidence>
<dbReference type="PRINTS" id="PR00038">
    <property type="entry name" value="HTHLUXR"/>
</dbReference>
<dbReference type="PANTHER" id="PTHR44688">
    <property type="entry name" value="DNA-BINDING TRANSCRIPTIONAL ACTIVATOR DEVR_DOSR"/>
    <property type="match status" value="1"/>
</dbReference>
<dbReference type="PANTHER" id="PTHR44688:SF25">
    <property type="entry name" value="HTH LUXR-TYPE DOMAIN-CONTAINING PROTEIN"/>
    <property type="match status" value="1"/>
</dbReference>
<dbReference type="SMART" id="SM00421">
    <property type="entry name" value="HTH_LUXR"/>
    <property type="match status" value="1"/>
</dbReference>
<dbReference type="Proteomes" id="UP000708298">
    <property type="component" value="Unassembled WGS sequence"/>
</dbReference>
<evidence type="ECO:0000256" key="2">
    <source>
        <dbReference type="ARBA" id="ARBA00023125"/>
    </source>
</evidence>
<evidence type="ECO:0000259" key="4">
    <source>
        <dbReference type="PROSITE" id="PS50043"/>
    </source>
</evidence>
<dbReference type="AlphaFoldDB" id="A0A964DYT4"/>
<feature type="domain" description="HTH luxR-type" evidence="4">
    <location>
        <begin position="189"/>
        <end position="254"/>
    </location>
</feature>
<dbReference type="GO" id="GO:0006355">
    <property type="term" value="P:regulation of DNA-templated transcription"/>
    <property type="evidence" value="ECO:0007669"/>
    <property type="project" value="InterPro"/>
</dbReference>
<keyword evidence="2" id="KW-0238">DNA-binding</keyword>
<evidence type="ECO:0000256" key="3">
    <source>
        <dbReference type="ARBA" id="ARBA00023163"/>
    </source>
</evidence>
<gene>
    <name evidence="5" type="ORF">ASILVAE211_11095</name>
</gene>
<dbReference type="InterPro" id="IPR036388">
    <property type="entry name" value="WH-like_DNA-bd_sf"/>
</dbReference>
<comment type="caution">
    <text evidence="5">The sequence shown here is derived from an EMBL/GenBank/DDBJ whole genome shotgun (WGS) entry which is preliminary data.</text>
</comment>
<dbReference type="Gene3D" id="1.10.10.10">
    <property type="entry name" value="Winged helix-like DNA-binding domain superfamily/Winged helix DNA-binding domain"/>
    <property type="match status" value="1"/>
</dbReference>
<dbReference type="EMBL" id="JAESVB010000004">
    <property type="protein sequence ID" value="MCB8875730.1"/>
    <property type="molecule type" value="Genomic_DNA"/>
</dbReference>
<sequence>MTDLYLASAIHPGSFTALTSAPTKLGVPVNLLCVAWIDDNQLTRECFANAAGAMQSLLVIVPFGSSSEFLADPPPTADLVVYHHRGSDTAALLLLAKASVEAGATSPLVILADDISDDLRKVVDKFPQASTTLLHTKRTSLQMVVASLFLIHHGREVIPPAVSLPPVPLPGETPTAAPLSQTGIAPMGGGNDSGPLTKRERSVLELVRQGYANKNIAEDLQMSVSTVKAHIRNIMQKKRASNRTQLALGAERQLRSTAVAQDD</sequence>
<protein>
    <submittedName>
        <fullName evidence="5">Response regulator transcription factor</fullName>
    </submittedName>
</protein>
<dbReference type="PROSITE" id="PS00622">
    <property type="entry name" value="HTH_LUXR_1"/>
    <property type="match status" value="1"/>
</dbReference>
<evidence type="ECO:0000313" key="6">
    <source>
        <dbReference type="Proteomes" id="UP000708298"/>
    </source>
</evidence>
<name>A0A964DYT4_9PROT</name>
<keyword evidence="3" id="KW-0804">Transcription</keyword>
<dbReference type="Pfam" id="PF00196">
    <property type="entry name" value="GerE"/>
    <property type="match status" value="1"/>
</dbReference>
<proteinExistence type="predicted"/>
<keyword evidence="6" id="KW-1185">Reference proteome</keyword>
<dbReference type="InterPro" id="IPR016032">
    <property type="entry name" value="Sig_transdc_resp-reg_C-effctor"/>
</dbReference>
<dbReference type="RefSeq" id="WP_227321391.1">
    <property type="nucleotide sequence ID" value="NZ_JAESVB010000004.1"/>
</dbReference>
<keyword evidence="1" id="KW-0805">Transcription regulation</keyword>
<reference evidence="5" key="2">
    <citation type="submission" date="2021-01" db="EMBL/GenBank/DDBJ databases">
        <authorList>
            <person name="Mieszkin S."/>
            <person name="Pouder E."/>
            <person name="Alain K."/>
        </authorList>
    </citation>
    <scope>NUCLEOTIDE SEQUENCE</scope>
    <source>
        <strain evidence="5">HW T2.11</strain>
    </source>
</reference>
<dbReference type="PROSITE" id="PS50043">
    <property type="entry name" value="HTH_LUXR_2"/>
    <property type="match status" value="1"/>
</dbReference>
<dbReference type="GO" id="GO:0003677">
    <property type="term" value="F:DNA binding"/>
    <property type="evidence" value="ECO:0007669"/>
    <property type="project" value="UniProtKB-KW"/>
</dbReference>
<reference evidence="5" key="1">
    <citation type="journal article" date="2021" name="Microorganisms">
        <title>Acidisoma silvae sp. nov. and Acidisomacellulosilytica sp. nov., Two Acidophilic Bacteria Isolated from Decaying Wood, Hydrolyzing Cellulose and Producing Poly-3-hydroxybutyrate.</title>
        <authorList>
            <person name="Mieszkin S."/>
            <person name="Pouder E."/>
            <person name="Uroz S."/>
            <person name="Simon-Colin C."/>
            <person name="Alain K."/>
        </authorList>
    </citation>
    <scope>NUCLEOTIDE SEQUENCE</scope>
    <source>
        <strain evidence="5">HW T2.11</strain>
    </source>
</reference>
<evidence type="ECO:0000313" key="5">
    <source>
        <dbReference type="EMBL" id="MCB8875730.1"/>
    </source>
</evidence>
<dbReference type="CDD" id="cd06170">
    <property type="entry name" value="LuxR_C_like"/>
    <property type="match status" value="1"/>
</dbReference>